<dbReference type="KEGG" id="bko:CKF48_05060"/>
<evidence type="ECO:0000313" key="2">
    <source>
        <dbReference type="EMBL" id="ASV66742.1"/>
    </source>
</evidence>
<dbReference type="SUPFAM" id="SSF55729">
    <property type="entry name" value="Acyl-CoA N-acyltransferases (Nat)"/>
    <property type="match status" value="1"/>
</dbReference>
<dbReference type="RefSeq" id="WP_095370317.1">
    <property type="nucleotide sequence ID" value="NZ_CP022983.1"/>
</dbReference>
<dbReference type="Gene3D" id="3.40.630.30">
    <property type="match status" value="1"/>
</dbReference>
<dbReference type="EMBL" id="CP022983">
    <property type="protein sequence ID" value="ASV66742.1"/>
    <property type="molecule type" value="Genomic_DNA"/>
</dbReference>
<sequence>MAKDWRIIAYEKKYALSTVSFWRESKETAIGQKEIHSMTEHIYFLNHMLTKQFQVDLAVLNETPIGMIAYNEGEINQLYVHLAHQGLGIGGALLEHAKARSCGRLKLYTFDVNKKAQQFYEGKGFKKIAYSSDNEEGLPAIEYEWIRCLSRGSEG</sequence>
<reference evidence="2 3" key="1">
    <citation type="submission" date="2017-08" db="EMBL/GenBank/DDBJ databases">
        <title>Complete Genome Sequence of Bacillus kochii Oregon-R-modENCODE STRAIN BDGP4, isolated from Drosophila melanogaster gut.</title>
        <authorList>
            <person name="Wan K.H."/>
            <person name="Yu C."/>
            <person name="Park S."/>
            <person name="Hammonds A.S."/>
            <person name="Booth B.W."/>
            <person name="Celniker S.E."/>
        </authorList>
    </citation>
    <scope>NUCLEOTIDE SEQUENCE [LARGE SCALE GENOMIC DNA]</scope>
    <source>
        <strain evidence="2 3">BDGP4</strain>
    </source>
</reference>
<dbReference type="PROSITE" id="PS51186">
    <property type="entry name" value="GNAT"/>
    <property type="match status" value="1"/>
</dbReference>
<evidence type="ECO:0000259" key="1">
    <source>
        <dbReference type="PROSITE" id="PS51186"/>
    </source>
</evidence>
<dbReference type="Proteomes" id="UP000215137">
    <property type="component" value="Chromosome"/>
</dbReference>
<evidence type="ECO:0000313" key="3">
    <source>
        <dbReference type="Proteomes" id="UP000215137"/>
    </source>
</evidence>
<keyword evidence="3" id="KW-1185">Reference proteome</keyword>
<protein>
    <submittedName>
        <fullName evidence="2">GNAT family N-acetyltransferase</fullName>
    </submittedName>
</protein>
<gene>
    <name evidence="2" type="ORF">CKF48_05060</name>
</gene>
<dbReference type="Pfam" id="PF13673">
    <property type="entry name" value="Acetyltransf_10"/>
    <property type="match status" value="1"/>
</dbReference>
<dbReference type="AlphaFoldDB" id="A0A248TF49"/>
<dbReference type="GO" id="GO:0016747">
    <property type="term" value="F:acyltransferase activity, transferring groups other than amino-acyl groups"/>
    <property type="evidence" value="ECO:0007669"/>
    <property type="project" value="InterPro"/>
</dbReference>
<accession>A0A248TF49</accession>
<proteinExistence type="predicted"/>
<keyword evidence="2" id="KW-0808">Transferase</keyword>
<name>A0A248TF49_9BACI</name>
<organism evidence="2 3">
    <name type="scientific">Cytobacillus kochii</name>
    <dbReference type="NCBI Taxonomy" id="859143"/>
    <lineage>
        <taxon>Bacteria</taxon>
        <taxon>Bacillati</taxon>
        <taxon>Bacillota</taxon>
        <taxon>Bacilli</taxon>
        <taxon>Bacillales</taxon>
        <taxon>Bacillaceae</taxon>
        <taxon>Cytobacillus</taxon>
    </lineage>
</organism>
<dbReference type="InterPro" id="IPR000182">
    <property type="entry name" value="GNAT_dom"/>
</dbReference>
<dbReference type="CDD" id="cd04301">
    <property type="entry name" value="NAT_SF"/>
    <property type="match status" value="1"/>
</dbReference>
<feature type="domain" description="N-acetyltransferase" evidence="1">
    <location>
        <begin position="19"/>
        <end position="148"/>
    </location>
</feature>
<dbReference type="OrthoDB" id="9789605at2"/>
<dbReference type="InterPro" id="IPR016181">
    <property type="entry name" value="Acyl_CoA_acyltransferase"/>
</dbReference>